<dbReference type="EMBL" id="FOAJ01000004">
    <property type="protein sequence ID" value="SEK95105.1"/>
    <property type="molecule type" value="Genomic_DNA"/>
</dbReference>
<organism evidence="1 2">
    <name type="scientific">Paraburkholderia caballeronis</name>
    <dbReference type="NCBI Taxonomy" id="416943"/>
    <lineage>
        <taxon>Bacteria</taxon>
        <taxon>Pseudomonadati</taxon>
        <taxon>Pseudomonadota</taxon>
        <taxon>Betaproteobacteria</taxon>
        <taxon>Burkholderiales</taxon>
        <taxon>Burkholderiaceae</taxon>
        <taxon>Paraburkholderia</taxon>
    </lineage>
</organism>
<dbReference type="OrthoDB" id="8961589at2"/>
<dbReference type="RefSeq" id="WP_143040704.1">
    <property type="nucleotide sequence ID" value="NZ_FNSR01000002.1"/>
</dbReference>
<evidence type="ECO:0000313" key="2">
    <source>
        <dbReference type="Proteomes" id="UP000199120"/>
    </source>
</evidence>
<proteinExistence type="predicted"/>
<accession>A0A1H7L9E3</accession>
<dbReference type="Proteomes" id="UP000199120">
    <property type="component" value="Unassembled WGS sequence"/>
</dbReference>
<sequence>MSTREYLNAHSDLKKWNKPRHPKDFNRCLETGKYLDNLVLVVAPPDYPQLAEGLEIGSVYEFDYEKTMWFRIAERSSDGYFFEWCEKLVSLVTNGKKLEGGPYKMVDWCTRLSESVEDRERDPETEGHGPFWELLRYMLRGMTFGPVVCKKLVADFEKWDSYAWSPGDYRFYEEYLFFRKCFEFPGEQGLVFYPSGWYEGDGTRFREPKLGADPADTAAVVDSPDIVDGMKTAHEYDDI</sequence>
<protein>
    <submittedName>
        <fullName evidence="1">Uncharacterized protein</fullName>
    </submittedName>
</protein>
<keyword evidence="2" id="KW-1185">Reference proteome</keyword>
<name>A0A1H7L9E3_9BURK</name>
<reference evidence="2" key="1">
    <citation type="submission" date="2016-10" db="EMBL/GenBank/DDBJ databases">
        <authorList>
            <person name="Varghese N."/>
            <person name="Submissions S."/>
        </authorList>
    </citation>
    <scope>NUCLEOTIDE SEQUENCE [LARGE SCALE GENOMIC DNA]</scope>
    <source>
        <strain evidence="2">LMG 26416</strain>
    </source>
</reference>
<evidence type="ECO:0000313" key="1">
    <source>
        <dbReference type="EMBL" id="SEK95105.1"/>
    </source>
</evidence>
<dbReference type="AlphaFoldDB" id="A0A1H7L9E3"/>
<gene>
    <name evidence="1" type="ORF">SAMN05192542_104227</name>
</gene>